<evidence type="ECO:0000313" key="2">
    <source>
        <dbReference type="EMBL" id="ETO16409.1"/>
    </source>
</evidence>
<reference evidence="2 3" key="1">
    <citation type="journal article" date="2013" name="Curr. Biol.">
        <title>The Genome of the Foraminiferan Reticulomyxa filosa.</title>
        <authorList>
            <person name="Glockner G."/>
            <person name="Hulsmann N."/>
            <person name="Schleicher M."/>
            <person name="Noegel A.A."/>
            <person name="Eichinger L."/>
            <person name="Gallinger C."/>
            <person name="Pawlowski J."/>
            <person name="Sierra R."/>
            <person name="Euteneuer U."/>
            <person name="Pillet L."/>
            <person name="Moustafa A."/>
            <person name="Platzer M."/>
            <person name="Groth M."/>
            <person name="Szafranski K."/>
            <person name="Schliwa M."/>
        </authorList>
    </citation>
    <scope>NUCLEOTIDE SEQUENCE [LARGE SCALE GENOMIC DNA]</scope>
</reference>
<keyword evidence="3" id="KW-1185">Reference proteome</keyword>
<feature type="non-terminal residue" evidence="2">
    <location>
        <position position="1"/>
    </location>
</feature>
<dbReference type="Gene3D" id="1.25.40.280">
    <property type="entry name" value="alix/aip1 like domains"/>
    <property type="match status" value="1"/>
</dbReference>
<dbReference type="GO" id="GO:0005768">
    <property type="term" value="C:endosome"/>
    <property type="evidence" value="ECO:0007669"/>
    <property type="project" value="TreeGrafter"/>
</dbReference>
<organism evidence="2 3">
    <name type="scientific">Reticulomyxa filosa</name>
    <dbReference type="NCBI Taxonomy" id="46433"/>
    <lineage>
        <taxon>Eukaryota</taxon>
        <taxon>Sar</taxon>
        <taxon>Rhizaria</taxon>
        <taxon>Retaria</taxon>
        <taxon>Foraminifera</taxon>
        <taxon>Monothalamids</taxon>
        <taxon>Reticulomyxidae</taxon>
        <taxon>Reticulomyxa</taxon>
    </lineage>
</organism>
<dbReference type="Proteomes" id="UP000023152">
    <property type="component" value="Unassembled WGS sequence"/>
</dbReference>
<comment type="caution">
    <text evidence="2">The sequence shown here is derived from an EMBL/GenBank/DDBJ whole genome shotgun (WGS) entry which is preliminary data.</text>
</comment>
<evidence type="ECO:0000313" key="3">
    <source>
        <dbReference type="Proteomes" id="UP000023152"/>
    </source>
</evidence>
<gene>
    <name evidence="2" type="ORF">RFI_20930</name>
</gene>
<dbReference type="PANTHER" id="PTHR23030:SF30">
    <property type="entry name" value="TYROSINE-PROTEIN PHOSPHATASE NON-RECEPTOR TYPE 23"/>
    <property type="match status" value="1"/>
</dbReference>
<sequence length="163" mass="18141">FRDAAGAFKHLAGQDESIGLACTLDIQKDSANMLATLMLAQAQACFFEMVNQSNLDTNFLFATKKKTSPGLLSKLAMGTAQLFEKTYQMVTVNEGLKNWLSKGTYTAEYWQSHVDLKSGKEGCYGLEIARLNNACKYLESASQLSKKVVPALEESRKNLYDRY</sequence>
<accession>X6MRJ4</accession>
<dbReference type="AlphaFoldDB" id="X6MRJ4"/>
<evidence type="ECO:0000259" key="1">
    <source>
        <dbReference type="PROSITE" id="PS51180"/>
    </source>
</evidence>
<protein>
    <submittedName>
        <fullName evidence="2">Hydroxyproline-rich glycoprotein family protein</fullName>
    </submittedName>
</protein>
<dbReference type="GO" id="GO:0043328">
    <property type="term" value="P:protein transport to vacuole involved in ubiquitin-dependent protein catabolic process via the multivesicular body sorting pathway"/>
    <property type="evidence" value="ECO:0007669"/>
    <property type="project" value="TreeGrafter"/>
</dbReference>
<dbReference type="Pfam" id="PF03097">
    <property type="entry name" value="BRO1"/>
    <property type="match status" value="1"/>
</dbReference>
<dbReference type="InterPro" id="IPR038499">
    <property type="entry name" value="BRO1_sf"/>
</dbReference>
<name>X6MRJ4_RETFI</name>
<dbReference type="PROSITE" id="PS51180">
    <property type="entry name" value="BRO1"/>
    <property type="match status" value="1"/>
</dbReference>
<feature type="non-terminal residue" evidence="2">
    <location>
        <position position="163"/>
    </location>
</feature>
<dbReference type="PANTHER" id="PTHR23030">
    <property type="entry name" value="PCD6 INTERACTING PROTEIN-RELATED"/>
    <property type="match status" value="1"/>
</dbReference>
<proteinExistence type="predicted"/>
<dbReference type="EMBL" id="ASPP01018289">
    <property type="protein sequence ID" value="ETO16409.1"/>
    <property type="molecule type" value="Genomic_DNA"/>
</dbReference>
<dbReference type="InterPro" id="IPR004328">
    <property type="entry name" value="BRO1_dom"/>
</dbReference>
<dbReference type="OrthoDB" id="64867at2759"/>
<feature type="domain" description="BRO1" evidence="1">
    <location>
        <begin position="1"/>
        <end position="151"/>
    </location>
</feature>